<evidence type="ECO:0000256" key="5">
    <source>
        <dbReference type="RuleBase" id="RU362073"/>
    </source>
</evidence>
<proteinExistence type="inferred from homology"/>
<dbReference type="Pfam" id="PF00669">
    <property type="entry name" value="Flagellin_N"/>
    <property type="match status" value="1"/>
</dbReference>
<feature type="domain" description="Flagellin C-terminal" evidence="8">
    <location>
        <begin position="241"/>
        <end position="325"/>
    </location>
</feature>
<dbReference type="SUPFAM" id="SSF64518">
    <property type="entry name" value="Phase 1 flagellin"/>
    <property type="match status" value="1"/>
</dbReference>
<dbReference type="Gene3D" id="1.20.1330.10">
    <property type="entry name" value="f41 fragment of flagellin, N-terminal domain"/>
    <property type="match status" value="1"/>
</dbReference>
<keyword evidence="4 5" id="KW-0975">Bacterial flagellum</keyword>
<comment type="similarity">
    <text evidence="2 5">Belongs to the bacterial flagellin family.</text>
</comment>
<evidence type="ECO:0000259" key="8">
    <source>
        <dbReference type="Pfam" id="PF00700"/>
    </source>
</evidence>
<comment type="function">
    <text evidence="1 5">Flagellin is the subunit protein which polymerizes to form the filaments of bacterial flagella.</text>
</comment>
<dbReference type="Proteomes" id="UP000183316">
    <property type="component" value="Chromosome"/>
</dbReference>
<comment type="subcellular location">
    <subcellularLocation>
        <location evidence="5">Secreted</location>
    </subcellularLocation>
    <subcellularLocation>
        <location evidence="5">Bacterial flagellum</location>
    </subcellularLocation>
</comment>
<keyword evidence="3 5" id="KW-0964">Secreted</keyword>
<evidence type="ECO:0000256" key="4">
    <source>
        <dbReference type="ARBA" id="ARBA00023143"/>
    </source>
</evidence>
<protein>
    <recommendedName>
        <fullName evidence="5">Flagellin</fullName>
    </recommendedName>
</protein>
<keyword evidence="6" id="KW-0732">Signal</keyword>
<name>A0A192CJ98_ECO25</name>
<dbReference type="InterPro" id="IPR001492">
    <property type="entry name" value="Flagellin"/>
</dbReference>
<dbReference type="PANTHER" id="PTHR42792:SF2">
    <property type="entry name" value="FLAGELLIN"/>
    <property type="match status" value="1"/>
</dbReference>
<evidence type="ECO:0000313" key="10">
    <source>
        <dbReference type="Proteomes" id="UP000183316"/>
    </source>
</evidence>
<dbReference type="GO" id="GO:0009288">
    <property type="term" value="C:bacterial-type flagellum"/>
    <property type="evidence" value="ECO:0007669"/>
    <property type="project" value="UniProtKB-SubCell"/>
</dbReference>
<evidence type="ECO:0000256" key="6">
    <source>
        <dbReference type="SAM" id="SignalP"/>
    </source>
</evidence>
<evidence type="ECO:0000259" key="7">
    <source>
        <dbReference type="Pfam" id="PF00669"/>
    </source>
</evidence>
<dbReference type="InterPro" id="IPR001029">
    <property type="entry name" value="Flagellin_N"/>
</dbReference>
<dbReference type="PANTHER" id="PTHR42792">
    <property type="entry name" value="FLAGELLIN"/>
    <property type="match status" value="1"/>
</dbReference>
<dbReference type="NCBIfam" id="NF033376">
    <property type="entry name" value="lat_flg_LafA_1"/>
    <property type="match status" value="1"/>
</dbReference>
<dbReference type="PATRIC" id="fig|941280.3.peg.4295"/>
<dbReference type="GO" id="GO:0005198">
    <property type="term" value="F:structural molecule activity"/>
    <property type="evidence" value="ECO:0007669"/>
    <property type="project" value="UniProtKB-UniRule"/>
</dbReference>
<evidence type="ECO:0000256" key="3">
    <source>
        <dbReference type="ARBA" id="ARBA00022525"/>
    </source>
</evidence>
<dbReference type="Pfam" id="PF00700">
    <property type="entry name" value="Flagellin_C"/>
    <property type="match status" value="1"/>
</dbReference>
<sequence length="326" mass="34387">MLPRCRFYRVSKRTRLIPRSSIMLSINTNNASMAAVNAISKSSSSLSTSMERLATGNRINSSADDAAGKQIANRLTAQSSGMGVALSNINDATAMLQTADSMFDEMSDVLGRMKDLSTQAANGTYSDDDLQAMQDEYDELGQQMSDMLQNTTYGGTNLFGVSGTSNTGTDGLFQSAVTFQVGAESSDTMTVNISSQLNTLVTDLSAISNSFSADQADTTGTAGVSGGTELTASGSANQMITSISTAMDDVSQIQSKLGASINRLNDTANNLTSMQDNTEVAIGNIMDTDYATEASNMTKQQVLMQTGITMLKQSNSMSSMVSSLLQ</sequence>
<feature type="chain" id="PRO_5008251521" description="Flagellin" evidence="6">
    <location>
        <begin position="35"/>
        <end position="326"/>
    </location>
</feature>
<reference evidence="9 10" key="1">
    <citation type="submission" date="2016-03" db="EMBL/GenBank/DDBJ databases">
        <title>Genome Sequence and Comparative Pathogenic Determinants of Uropathogenic Escherichia coli O25b:H4, a Clinical Isolate from Saudi Arabia.</title>
        <authorList>
            <person name="Alyamani E.A.J."/>
            <person name="Khiyami M.A."/>
            <person name="Booq R.Y."/>
            <person name="Bahwerth F.S."/>
            <person name="Vaisvil B."/>
            <person name="Schmitt D.P."/>
            <person name="Kapatral V."/>
        </authorList>
    </citation>
    <scope>NUCLEOTIDE SEQUENCE [LARGE SCALE GENOMIC DNA]</scope>
    <source>
        <strain evidence="9 10">O25b:H4</strain>
    </source>
</reference>
<organism evidence="9 10">
    <name type="scientific">Escherichia coli O25b:H4</name>
    <dbReference type="NCBI Taxonomy" id="941280"/>
    <lineage>
        <taxon>Bacteria</taxon>
        <taxon>Pseudomonadati</taxon>
        <taxon>Pseudomonadota</taxon>
        <taxon>Gammaproteobacteria</taxon>
        <taxon>Enterobacterales</taxon>
        <taxon>Enterobacteriaceae</taxon>
        <taxon>Escherichia</taxon>
    </lineage>
</organism>
<dbReference type="AlphaFoldDB" id="A0A192CJ98"/>
<feature type="signal peptide" evidence="6">
    <location>
        <begin position="1"/>
        <end position="34"/>
    </location>
</feature>
<dbReference type="PRINTS" id="PR00207">
    <property type="entry name" value="FLAGELLIN"/>
</dbReference>
<accession>A0A192CJ98</accession>
<gene>
    <name evidence="9" type="ORF">WLH_04323</name>
</gene>
<dbReference type="InterPro" id="IPR046358">
    <property type="entry name" value="Flagellin_C"/>
</dbReference>
<evidence type="ECO:0000256" key="2">
    <source>
        <dbReference type="ARBA" id="ARBA00005709"/>
    </source>
</evidence>
<dbReference type="InterPro" id="IPR042187">
    <property type="entry name" value="Flagellin_C_sub2"/>
</dbReference>
<evidence type="ECO:0000256" key="1">
    <source>
        <dbReference type="ARBA" id="ARBA00002270"/>
    </source>
</evidence>
<evidence type="ECO:0000313" key="9">
    <source>
        <dbReference type="EMBL" id="ANK05584.1"/>
    </source>
</evidence>
<dbReference type="GO" id="GO:0005576">
    <property type="term" value="C:extracellular region"/>
    <property type="evidence" value="ECO:0007669"/>
    <property type="project" value="UniProtKB-SubCell"/>
</dbReference>
<dbReference type="EMBL" id="CP015085">
    <property type="protein sequence ID" value="ANK05584.1"/>
    <property type="molecule type" value="Genomic_DNA"/>
</dbReference>
<dbReference type="Gene3D" id="6.10.10.10">
    <property type="entry name" value="Flagellar export chaperone, C-terminal domain"/>
    <property type="match status" value="1"/>
</dbReference>
<feature type="domain" description="Flagellin N-terminal" evidence="7">
    <location>
        <begin position="26"/>
        <end position="159"/>
    </location>
</feature>